<evidence type="ECO:0000256" key="10">
    <source>
        <dbReference type="SAM" id="MobiDB-lite"/>
    </source>
</evidence>
<evidence type="ECO:0000256" key="9">
    <source>
        <dbReference type="ARBA" id="ARBA00023180"/>
    </source>
</evidence>
<evidence type="ECO:0000313" key="12">
    <source>
        <dbReference type="Proteomes" id="UP000734854"/>
    </source>
</evidence>
<keyword evidence="2" id="KW-0433">Leucine-rich repeat</keyword>
<dbReference type="SUPFAM" id="SSF52058">
    <property type="entry name" value="L domain-like"/>
    <property type="match status" value="1"/>
</dbReference>
<dbReference type="PANTHER" id="PTHR47986:SF34">
    <property type="entry name" value="RECEPTOR-LIKE KINASE TMK2"/>
    <property type="match status" value="1"/>
</dbReference>
<keyword evidence="4" id="KW-0732">Signal</keyword>
<reference evidence="11 12" key="1">
    <citation type="submission" date="2020-08" db="EMBL/GenBank/DDBJ databases">
        <title>Plant Genome Project.</title>
        <authorList>
            <person name="Zhang R.-G."/>
        </authorList>
    </citation>
    <scope>NUCLEOTIDE SEQUENCE [LARGE SCALE GENOMIC DNA]</scope>
    <source>
        <tissue evidence="11">Rhizome</tissue>
    </source>
</reference>
<keyword evidence="8" id="KW-0675">Receptor</keyword>
<dbReference type="InterPro" id="IPR032675">
    <property type="entry name" value="LRR_dom_sf"/>
</dbReference>
<accession>A0A8J5KTA6</accession>
<keyword evidence="5" id="KW-0677">Repeat</keyword>
<keyword evidence="9" id="KW-0325">Glycoprotein</keyword>
<dbReference type="EMBL" id="JACMSC010000013">
    <property type="protein sequence ID" value="KAG6491930.1"/>
    <property type="molecule type" value="Genomic_DNA"/>
</dbReference>
<sequence length="336" mass="36831">MHTAAFSRVTLQRRGEAERRPPGPAPVACALAPSLHGTTPTFSTRAPAQSRCPSLPTCREPQCRVLPLSAFVSAAIFLLCPSAAVDANRHHETLLVLHYRLRVVALLCDDHWTWSFVPAFGFRRYPTTATYGGFLEFAVVIFASAEVPEFGVYGSYQILCLYDPFTWDDVICSHDRVIAINLAHSSISRSLSPTHGNLTSLTSLQLEFNNICHPLPRLSKLSSLQKIYLQANAFDSIPSGFFIGLSSLQGISLDDLPLTPWSLSQDITSATGLVYFSAINAYLTGLIPDFLGTLSSLDILHPSYNQLTSPLLSSFDGSILTKLFLDHEQSRDKISG</sequence>
<evidence type="ECO:0000256" key="6">
    <source>
        <dbReference type="ARBA" id="ARBA00022989"/>
    </source>
</evidence>
<evidence type="ECO:0000256" key="5">
    <source>
        <dbReference type="ARBA" id="ARBA00022737"/>
    </source>
</evidence>
<name>A0A8J5KTA6_ZINOF</name>
<keyword evidence="12" id="KW-1185">Reference proteome</keyword>
<comment type="caution">
    <text evidence="11">The sequence shown here is derived from an EMBL/GenBank/DDBJ whole genome shotgun (WGS) entry which is preliminary data.</text>
</comment>
<dbReference type="GO" id="GO:0016020">
    <property type="term" value="C:membrane"/>
    <property type="evidence" value="ECO:0007669"/>
    <property type="project" value="UniProtKB-SubCell"/>
</dbReference>
<keyword evidence="7" id="KW-0472">Membrane</keyword>
<dbReference type="InterPro" id="IPR052422">
    <property type="entry name" value="Auxin_Ser/Thr_Kinase"/>
</dbReference>
<evidence type="ECO:0000256" key="3">
    <source>
        <dbReference type="ARBA" id="ARBA00022692"/>
    </source>
</evidence>
<proteinExistence type="predicted"/>
<evidence type="ECO:0000256" key="4">
    <source>
        <dbReference type="ARBA" id="ARBA00022729"/>
    </source>
</evidence>
<evidence type="ECO:0000313" key="11">
    <source>
        <dbReference type="EMBL" id="KAG6491930.1"/>
    </source>
</evidence>
<organism evidence="11 12">
    <name type="scientific">Zingiber officinale</name>
    <name type="common">Ginger</name>
    <name type="synonym">Amomum zingiber</name>
    <dbReference type="NCBI Taxonomy" id="94328"/>
    <lineage>
        <taxon>Eukaryota</taxon>
        <taxon>Viridiplantae</taxon>
        <taxon>Streptophyta</taxon>
        <taxon>Embryophyta</taxon>
        <taxon>Tracheophyta</taxon>
        <taxon>Spermatophyta</taxon>
        <taxon>Magnoliopsida</taxon>
        <taxon>Liliopsida</taxon>
        <taxon>Zingiberales</taxon>
        <taxon>Zingiberaceae</taxon>
        <taxon>Zingiber</taxon>
    </lineage>
</organism>
<protein>
    <submittedName>
        <fullName evidence="11">Uncharacterized protein</fullName>
    </submittedName>
</protein>
<dbReference type="Proteomes" id="UP000734854">
    <property type="component" value="Unassembled WGS sequence"/>
</dbReference>
<dbReference type="PANTHER" id="PTHR47986">
    <property type="entry name" value="OSJNBA0070M12.3 PROTEIN"/>
    <property type="match status" value="1"/>
</dbReference>
<evidence type="ECO:0000256" key="2">
    <source>
        <dbReference type="ARBA" id="ARBA00022614"/>
    </source>
</evidence>
<evidence type="ECO:0000256" key="7">
    <source>
        <dbReference type="ARBA" id="ARBA00023136"/>
    </source>
</evidence>
<dbReference type="Gene3D" id="3.80.10.10">
    <property type="entry name" value="Ribonuclease Inhibitor"/>
    <property type="match status" value="1"/>
</dbReference>
<keyword evidence="6" id="KW-1133">Transmembrane helix</keyword>
<evidence type="ECO:0000256" key="1">
    <source>
        <dbReference type="ARBA" id="ARBA00004167"/>
    </source>
</evidence>
<gene>
    <name evidence="11" type="ORF">ZIOFF_046871</name>
</gene>
<feature type="region of interest" description="Disordered" evidence="10">
    <location>
        <begin position="1"/>
        <end position="25"/>
    </location>
</feature>
<keyword evidence="3" id="KW-0812">Transmembrane</keyword>
<dbReference type="AlphaFoldDB" id="A0A8J5KTA6"/>
<evidence type="ECO:0000256" key="8">
    <source>
        <dbReference type="ARBA" id="ARBA00023170"/>
    </source>
</evidence>
<comment type="subcellular location">
    <subcellularLocation>
        <location evidence="1">Membrane</location>
        <topology evidence="1">Single-pass membrane protein</topology>
    </subcellularLocation>
</comment>